<dbReference type="InterPro" id="IPR038726">
    <property type="entry name" value="PDDEXK_AddAB-type"/>
</dbReference>
<dbReference type="OrthoDB" id="9758506at2"/>
<evidence type="ECO:0000256" key="1">
    <source>
        <dbReference type="ARBA" id="ARBA00022722"/>
    </source>
</evidence>
<keyword evidence="8" id="KW-0238">DNA-binding</keyword>
<dbReference type="SUPFAM" id="SSF52540">
    <property type="entry name" value="P-loop containing nucleoside triphosphate hydrolases"/>
    <property type="match status" value="1"/>
</dbReference>
<feature type="domain" description="UvrD-like helicase C-terminal" evidence="10">
    <location>
        <begin position="276"/>
        <end position="545"/>
    </location>
</feature>
<dbReference type="PANTHER" id="PTHR30591:SF1">
    <property type="entry name" value="RECBCD ENZYME SUBUNIT RECC"/>
    <property type="match status" value="1"/>
</dbReference>
<accession>A0A1M4VAP3</accession>
<keyword evidence="12" id="KW-1185">Reference proteome</keyword>
<evidence type="ECO:0000256" key="5">
    <source>
        <dbReference type="ARBA" id="ARBA00022806"/>
    </source>
</evidence>
<keyword evidence="9" id="KW-0234">DNA repair</keyword>
<dbReference type="EMBL" id="FQUG01000003">
    <property type="protein sequence ID" value="SHE65868.1"/>
    <property type="molecule type" value="Genomic_DNA"/>
</dbReference>
<keyword evidence="2" id="KW-0547">Nucleotide-binding</keyword>
<evidence type="ECO:0000256" key="3">
    <source>
        <dbReference type="ARBA" id="ARBA00022763"/>
    </source>
</evidence>
<dbReference type="GO" id="GO:0004386">
    <property type="term" value="F:helicase activity"/>
    <property type="evidence" value="ECO:0007669"/>
    <property type="project" value="UniProtKB-KW"/>
</dbReference>
<dbReference type="STRING" id="1123243.SAMN02745190_00940"/>
<keyword evidence="1" id="KW-0540">Nuclease</keyword>
<evidence type="ECO:0000256" key="2">
    <source>
        <dbReference type="ARBA" id="ARBA00022741"/>
    </source>
</evidence>
<dbReference type="GO" id="GO:0003677">
    <property type="term" value="F:DNA binding"/>
    <property type="evidence" value="ECO:0007669"/>
    <property type="project" value="UniProtKB-KW"/>
</dbReference>
<dbReference type="GO" id="GO:0005524">
    <property type="term" value="F:ATP binding"/>
    <property type="evidence" value="ECO:0007669"/>
    <property type="project" value="UniProtKB-KW"/>
</dbReference>
<protein>
    <submittedName>
        <fullName evidence="11">ATP-dependent helicase/nuclease subunit B</fullName>
    </submittedName>
</protein>
<organism evidence="11 12">
    <name type="scientific">Schwartzia succinivorans DSM 10502</name>
    <dbReference type="NCBI Taxonomy" id="1123243"/>
    <lineage>
        <taxon>Bacteria</taxon>
        <taxon>Bacillati</taxon>
        <taxon>Bacillota</taxon>
        <taxon>Negativicutes</taxon>
        <taxon>Selenomonadales</taxon>
        <taxon>Selenomonadaceae</taxon>
        <taxon>Schwartzia</taxon>
    </lineage>
</organism>
<dbReference type="InterPro" id="IPR014017">
    <property type="entry name" value="DNA_helicase_UvrD-like_C"/>
</dbReference>
<gene>
    <name evidence="11" type="ORF">SAMN02745190_00940</name>
</gene>
<evidence type="ECO:0000256" key="7">
    <source>
        <dbReference type="ARBA" id="ARBA00022840"/>
    </source>
</evidence>
<reference evidence="11 12" key="1">
    <citation type="submission" date="2016-11" db="EMBL/GenBank/DDBJ databases">
        <authorList>
            <person name="Jaros S."/>
            <person name="Januszkiewicz K."/>
            <person name="Wedrychowicz H."/>
        </authorList>
    </citation>
    <scope>NUCLEOTIDE SEQUENCE [LARGE SCALE GENOMIC DNA]</scope>
    <source>
        <strain evidence="11 12">DSM 10502</strain>
    </source>
</reference>
<dbReference type="Pfam" id="PF12705">
    <property type="entry name" value="PDDEXK_1"/>
    <property type="match status" value="1"/>
</dbReference>
<keyword evidence="4" id="KW-0378">Hydrolase</keyword>
<keyword evidence="3" id="KW-0227">DNA damage</keyword>
<evidence type="ECO:0000313" key="11">
    <source>
        <dbReference type="EMBL" id="SHE65868.1"/>
    </source>
</evidence>
<dbReference type="Gene3D" id="3.90.320.10">
    <property type="match status" value="1"/>
</dbReference>
<dbReference type="GO" id="GO:0004527">
    <property type="term" value="F:exonuclease activity"/>
    <property type="evidence" value="ECO:0007669"/>
    <property type="project" value="UniProtKB-KW"/>
</dbReference>
<dbReference type="Gene3D" id="3.40.50.300">
    <property type="entry name" value="P-loop containing nucleotide triphosphate hydrolases"/>
    <property type="match status" value="4"/>
</dbReference>
<evidence type="ECO:0000259" key="10">
    <source>
        <dbReference type="PROSITE" id="PS51217"/>
    </source>
</evidence>
<evidence type="ECO:0000256" key="9">
    <source>
        <dbReference type="ARBA" id="ARBA00023204"/>
    </source>
</evidence>
<dbReference type="RefSeq" id="WP_072935013.1">
    <property type="nucleotide sequence ID" value="NZ_FQUG01000003.1"/>
</dbReference>
<proteinExistence type="predicted"/>
<dbReference type="PANTHER" id="PTHR30591">
    <property type="entry name" value="RECBCD ENZYME SUBUNIT RECC"/>
    <property type="match status" value="1"/>
</dbReference>
<dbReference type="Proteomes" id="UP000184404">
    <property type="component" value="Unassembled WGS sequence"/>
</dbReference>
<evidence type="ECO:0000256" key="6">
    <source>
        <dbReference type="ARBA" id="ARBA00022839"/>
    </source>
</evidence>
<dbReference type="InterPro" id="IPR027417">
    <property type="entry name" value="P-loop_NTPase"/>
</dbReference>
<keyword evidence="7" id="KW-0067">ATP-binding</keyword>
<sequence length="1153" mass="131226">MADYIDCILGRSGTGKTHECYEEIRKRIEAEPLGKPLILLVPEHRTYAAEKELLEHLTSKSDMRTTVTGFRRLAWRVLKDRKNALLPGISRLGKRLLLKKILLRREKELEVLGRAAAQRRFTEPLEALFEEFKSYDVSPESLRSAGRDDEDSIFSQKLEEIALLYEEYLKETQGKYQDSDDRMKELACAVSGSSLFEGAEVWIDGFLFFNPNERIVLGEIFRTAKEVHITFALDRDIPFRTEIPASELFYRLAGTLQSVKEIAAGLKIPFKVRVLKESRRFKSRGLNIIEQRLFDYGTYKPENGDGVKLTEAATRRLEAEAAVADIVKQCRERGWRWNDFGILLRDEENYLNIVEELLTDYDVPFYTDWKRAAVHHPLAELIRSALESVTQGWRYETVFRYVKTGLLPLSPDNADELENYVLASGIRGEKAWGTVWTYRRKRAGENEDTGIEILERINKEREAVYTALHEFSEELRGAECVRELVRAVYGLLERLRVRESLSSWAVEAEKNGDLDEAEEHRRIWVSVMELLDELVTITGDEKLKPEEFSDIVCDGLDTMEIALVPPGNDAVTIASFDQNSIDNIKAVYILGANEGVMPRRSAEKGILTDADRSRIEVVTSGKIELAPSRTQESANENYLLYHGFTEAREYLWVSWALSDSEGSGLNRAAVVRKLHSILLNPIDTIPLEGADCRDEFQFTQPKRSVGRLASALRSYFSDDNGNQDWTSVYNWAAEHDPERLSLLCRGAVARAGDEAIPPKLAARIFAAQKRMEGSVSQFETFGQCPFKYFAQYGLHLEERNEFSFRALDYGNLMHNIMCSFGERLSRENKSWGSVTPDEQKQICHELMMAEAPMVQNEILYSTEQYKNVMARIEETLQESIARAVGFAKASSFQPRMFEKSFGRTAQEGSVITYPLSNDITLDIKGKIDRIDVGELQNQETGENEPYYLVIDYKTGNAGLSMLDVYTGLRLQLLTYVMAAGRILAANGEKRRPAGLFYCYLKNPVIEMKNRGDTVKAMDELAEKLRCYGWVLETPELIKAIDNSNKYLCVTLKSDGSLGKGKNNVKTEDNLKVILDYTEACLKNTAESILGGEIRVRPYKHKSENACKYCSYKAVCGFDVKIGNSWHIIEDMENEEILEKMKKLGKKGEAVEND</sequence>
<keyword evidence="5 11" id="KW-0347">Helicase</keyword>
<dbReference type="AlphaFoldDB" id="A0A1M4VAP3"/>
<evidence type="ECO:0000256" key="4">
    <source>
        <dbReference type="ARBA" id="ARBA00022801"/>
    </source>
</evidence>
<dbReference type="GO" id="GO:0006281">
    <property type="term" value="P:DNA repair"/>
    <property type="evidence" value="ECO:0007669"/>
    <property type="project" value="UniProtKB-KW"/>
</dbReference>
<dbReference type="GO" id="GO:0006310">
    <property type="term" value="P:DNA recombination"/>
    <property type="evidence" value="ECO:0007669"/>
    <property type="project" value="TreeGrafter"/>
</dbReference>
<dbReference type="InterPro" id="IPR049035">
    <property type="entry name" value="ADDB_N"/>
</dbReference>
<evidence type="ECO:0000256" key="8">
    <source>
        <dbReference type="ARBA" id="ARBA00023125"/>
    </source>
</evidence>
<evidence type="ECO:0000313" key="12">
    <source>
        <dbReference type="Proteomes" id="UP000184404"/>
    </source>
</evidence>
<keyword evidence="6" id="KW-0269">Exonuclease</keyword>
<dbReference type="PROSITE" id="PS51217">
    <property type="entry name" value="UVRD_HELICASE_CTER"/>
    <property type="match status" value="1"/>
</dbReference>
<dbReference type="Pfam" id="PF21445">
    <property type="entry name" value="ADDB_N"/>
    <property type="match status" value="1"/>
</dbReference>
<name>A0A1M4VAP3_9FIRM</name>
<dbReference type="InterPro" id="IPR011604">
    <property type="entry name" value="PDDEXK-like_dom_sf"/>
</dbReference>